<keyword evidence="4" id="KW-1185">Reference proteome</keyword>
<dbReference type="RefSeq" id="WP_168056821.1">
    <property type="nucleotide sequence ID" value="NZ_JAAOZT010000012.1"/>
</dbReference>
<gene>
    <name evidence="3" type="ORF">HNR39_002885</name>
</gene>
<evidence type="ECO:0000256" key="2">
    <source>
        <dbReference type="SAM" id="SignalP"/>
    </source>
</evidence>
<comment type="caution">
    <text evidence="3">The sequence shown here is derived from an EMBL/GenBank/DDBJ whole genome shotgun (WGS) entry which is preliminary data.</text>
</comment>
<dbReference type="Proteomes" id="UP000571084">
    <property type="component" value="Unassembled WGS sequence"/>
</dbReference>
<dbReference type="AlphaFoldDB" id="A0A840RVY1"/>
<sequence length="280" mass="30418">MLTFKKNRQGSIAGFQPSTSKSRPRARFVRSLLGCTFALSAGCSLPVQAAPEEIQVYMDDLSGPGQFGLDVHNNYVISGADTPGYKGELPPRHVYRLTPEFYYGLTKTIELGLYVLTTRDAQGGTHNEGGKVRIKYIAPHDATTGFFWGVNLEAGKTNLRVSEMAWNAQLKGILGYRTGPWTLAINPNLDWSPSKGGGPVVGSLDGKVAYSLAEKTQIGFEIYNELGPVSNPQALNKNSKTLYAVLDQEVGGFDVNAGIGRGLTNDADRWVLKFIVGTHF</sequence>
<protein>
    <recommendedName>
        <fullName evidence="5">Transporter</fullName>
    </recommendedName>
</protein>
<feature type="chain" id="PRO_5032953554" description="Transporter" evidence="2">
    <location>
        <begin position="50"/>
        <end position="280"/>
    </location>
</feature>
<proteinExistence type="predicted"/>
<evidence type="ECO:0000313" key="4">
    <source>
        <dbReference type="Proteomes" id="UP000571084"/>
    </source>
</evidence>
<feature type="signal peptide" evidence="2">
    <location>
        <begin position="1"/>
        <end position="49"/>
    </location>
</feature>
<evidence type="ECO:0008006" key="5">
    <source>
        <dbReference type="Google" id="ProtNLM"/>
    </source>
</evidence>
<accession>A0A840RVY1</accession>
<name>A0A840RVY1_9BURK</name>
<evidence type="ECO:0000313" key="3">
    <source>
        <dbReference type="EMBL" id="MBB5201036.1"/>
    </source>
</evidence>
<keyword evidence="2" id="KW-0732">Signal</keyword>
<dbReference type="EMBL" id="JACHHQ010000006">
    <property type="protein sequence ID" value="MBB5201036.1"/>
    <property type="molecule type" value="Genomic_DNA"/>
</dbReference>
<evidence type="ECO:0000256" key="1">
    <source>
        <dbReference type="SAM" id="MobiDB-lite"/>
    </source>
</evidence>
<reference evidence="3 4" key="1">
    <citation type="submission" date="2020-08" db="EMBL/GenBank/DDBJ databases">
        <title>Genomic Encyclopedia of Type Strains, Phase IV (KMG-IV): sequencing the most valuable type-strain genomes for metagenomic binning, comparative biology and taxonomic classification.</title>
        <authorList>
            <person name="Goeker M."/>
        </authorList>
    </citation>
    <scope>NUCLEOTIDE SEQUENCE [LARGE SCALE GENOMIC DNA]</scope>
    <source>
        <strain evidence="3 4">DSM 23240</strain>
    </source>
</reference>
<feature type="region of interest" description="Disordered" evidence="1">
    <location>
        <begin position="1"/>
        <end position="21"/>
    </location>
</feature>
<organism evidence="3 4">
    <name type="scientific">Glaciimonas immobilis</name>
    <dbReference type="NCBI Taxonomy" id="728004"/>
    <lineage>
        <taxon>Bacteria</taxon>
        <taxon>Pseudomonadati</taxon>
        <taxon>Pseudomonadota</taxon>
        <taxon>Betaproteobacteria</taxon>
        <taxon>Burkholderiales</taxon>
        <taxon>Oxalobacteraceae</taxon>
        <taxon>Glaciimonas</taxon>
    </lineage>
</organism>